<dbReference type="InterPro" id="IPR027417">
    <property type="entry name" value="P-loop_NTPase"/>
</dbReference>
<dbReference type="PANTHER" id="PTHR42708:SF1">
    <property type="entry name" value="GLIDING MOTILITY PROTEIN MGLA"/>
    <property type="match status" value="1"/>
</dbReference>
<evidence type="ECO:0000313" key="5">
    <source>
        <dbReference type="EMBL" id="PSB04880.1"/>
    </source>
</evidence>
<dbReference type="Gene3D" id="3.40.50.300">
    <property type="entry name" value="P-loop containing nucleotide triphosphate hydrolases"/>
    <property type="match status" value="1"/>
</dbReference>
<dbReference type="AlphaFoldDB" id="A0A2T1C9D8"/>
<comment type="caution">
    <text evidence="5">The sequence shown here is derived from an EMBL/GenBank/DDBJ whole genome shotgun (WGS) entry which is preliminary data.</text>
</comment>
<sequence length="179" mass="20052">MQNLLRIVVAGPVGAGKSTFIRTISEIEVVDTDRKATDETADMKANTTVAMDFGRITLGDDMWLQLYGTPGQSRFDFMWDLLIRKAHGYILLVPAHLPGHMRAARSIRAFMRQRTDVPMIIGITHSDHPHSWDLEDIQMVLGDNEQSCPYLKLNPNDRVEVAHSLLALVEQLMPTAVAT</sequence>
<dbReference type="Pfam" id="PF03029">
    <property type="entry name" value="ATP_bind_1"/>
    <property type="match status" value="1"/>
</dbReference>
<evidence type="ECO:0000313" key="6">
    <source>
        <dbReference type="Proteomes" id="UP000238762"/>
    </source>
</evidence>
<dbReference type="EMBL" id="PVWJ01000006">
    <property type="protein sequence ID" value="PSB04880.1"/>
    <property type="molecule type" value="Genomic_DNA"/>
</dbReference>
<dbReference type="GO" id="GO:0005525">
    <property type="term" value="F:GTP binding"/>
    <property type="evidence" value="ECO:0007669"/>
    <property type="project" value="UniProtKB-KW"/>
</dbReference>
<evidence type="ECO:0000256" key="4">
    <source>
        <dbReference type="ARBA" id="ARBA00023134"/>
    </source>
</evidence>
<reference evidence="5 6" key="1">
    <citation type="submission" date="2018-02" db="EMBL/GenBank/DDBJ databases">
        <authorList>
            <person name="Cohen D.B."/>
            <person name="Kent A.D."/>
        </authorList>
    </citation>
    <scope>NUCLEOTIDE SEQUENCE [LARGE SCALE GENOMIC DNA]</scope>
    <source>
        <strain evidence="5 6">CCAP 1448/3</strain>
    </source>
</reference>
<protein>
    <submittedName>
        <fullName evidence="5">GTPase</fullName>
    </submittedName>
</protein>
<name>A0A2T1C9D8_9CYAN</name>
<dbReference type="SUPFAM" id="SSF52540">
    <property type="entry name" value="P-loop containing nucleoside triphosphate hydrolases"/>
    <property type="match status" value="1"/>
</dbReference>
<dbReference type="GO" id="GO:0016787">
    <property type="term" value="F:hydrolase activity"/>
    <property type="evidence" value="ECO:0007669"/>
    <property type="project" value="UniProtKB-KW"/>
</dbReference>
<proteinExistence type="inferred from homology"/>
<keyword evidence="4" id="KW-0342">GTP-binding</keyword>
<evidence type="ECO:0000256" key="1">
    <source>
        <dbReference type="ARBA" id="ARBA00005290"/>
    </source>
</evidence>
<dbReference type="OrthoDB" id="4319884at2"/>
<evidence type="ECO:0000256" key="2">
    <source>
        <dbReference type="ARBA" id="ARBA00022741"/>
    </source>
</evidence>
<dbReference type="InterPro" id="IPR052705">
    <property type="entry name" value="Gliding_Motility_GTPase"/>
</dbReference>
<gene>
    <name evidence="5" type="ORF">C7B64_01975</name>
</gene>
<reference evidence="5 6" key="2">
    <citation type="submission" date="2018-03" db="EMBL/GenBank/DDBJ databases">
        <title>The ancient ancestry and fast evolution of plastids.</title>
        <authorList>
            <person name="Moore K.R."/>
            <person name="Magnabosco C."/>
            <person name="Momper L."/>
            <person name="Gold D.A."/>
            <person name="Bosak T."/>
            <person name="Fournier G.P."/>
        </authorList>
    </citation>
    <scope>NUCLEOTIDE SEQUENCE [LARGE SCALE GENOMIC DNA]</scope>
    <source>
        <strain evidence="5 6">CCAP 1448/3</strain>
    </source>
</reference>
<dbReference type="PANTHER" id="PTHR42708">
    <property type="entry name" value="ATP/GTP-BINDING PROTEIN-RELATED"/>
    <property type="match status" value="1"/>
</dbReference>
<keyword evidence="3" id="KW-0378">Hydrolase</keyword>
<organism evidence="5 6">
    <name type="scientific">Merismopedia glauca CCAP 1448/3</name>
    <dbReference type="NCBI Taxonomy" id="1296344"/>
    <lineage>
        <taxon>Bacteria</taxon>
        <taxon>Bacillati</taxon>
        <taxon>Cyanobacteriota</taxon>
        <taxon>Cyanophyceae</taxon>
        <taxon>Synechococcales</taxon>
        <taxon>Merismopediaceae</taxon>
        <taxon>Merismopedia</taxon>
    </lineage>
</organism>
<keyword evidence="2" id="KW-0547">Nucleotide-binding</keyword>
<dbReference type="RefSeq" id="WP_106286985.1">
    <property type="nucleotide sequence ID" value="NZ_CAWNTC010000143.1"/>
</dbReference>
<evidence type="ECO:0000256" key="3">
    <source>
        <dbReference type="ARBA" id="ARBA00022801"/>
    </source>
</evidence>
<accession>A0A2T1C9D8</accession>
<dbReference type="InterPro" id="IPR004130">
    <property type="entry name" value="Gpn"/>
</dbReference>
<comment type="similarity">
    <text evidence="1">Belongs to the GPN-loop GTPase family.</text>
</comment>
<keyword evidence="6" id="KW-1185">Reference proteome</keyword>
<dbReference type="CDD" id="cd00882">
    <property type="entry name" value="Ras_like_GTPase"/>
    <property type="match status" value="1"/>
</dbReference>
<dbReference type="Proteomes" id="UP000238762">
    <property type="component" value="Unassembled WGS sequence"/>
</dbReference>